<keyword evidence="4" id="KW-1185">Reference proteome</keyword>
<evidence type="ECO:0000313" key="3">
    <source>
        <dbReference type="EMBL" id="KAG8075265.1"/>
    </source>
</evidence>
<dbReference type="GO" id="GO:0005634">
    <property type="term" value="C:nucleus"/>
    <property type="evidence" value="ECO:0007669"/>
    <property type="project" value="TreeGrafter"/>
</dbReference>
<dbReference type="AlphaFoldDB" id="A0A8J5T5S3"/>
<name>A0A8J5T5S3_ZIZPA</name>
<evidence type="ECO:0000259" key="2">
    <source>
        <dbReference type="Pfam" id="PF05678"/>
    </source>
</evidence>
<dbReference type="PANTHER" id="PTHR33143:SF3">
    <property type="entry name" value="VQ MOTIF-CONTAINING PROTEIN 17-RELATED"/>
    <property type="match status" value="1"/>
</dbReference>
<dbReference type="Proteomes" id="UP000729402">
    <property type="component" value="Unassembled WGS sequence"/>
</dbReference>
<dbReference type="PANTHER" id="PTHR33143">
    <property type="entry name" value="F16F4.1 PROTEIN-RELATED"/>
    <property type="match status" value="1"/>
</dbReference>
<proteinExistence type="predicted"/>
<reference evidence="3" key="2">
    <citation type="submission" date="2021-02" db="EMBL/GenBank/DDBJ databases">
        <authorList>
            <person name="Kimball J.A."/>
            <person name="Haas M.W."/>
            <person name="Macchietto M."/>
            <person name="Kono T."/>
            <person name="Duquette J."/>
            <person name="Shao M."/>
        </authorList>
    </citation>
    <scope>NUCLEOTIDE SEQUENCE</scope>
    <source>
        <tissue evidence="3">Fresh leaf tissue</tissue>
    </source>
</reference>
<accession>A0A8J5T5S3</accession>
<reference evidence="3" key="1">
    <citation type="journal article" date="2021" name="bioRxiv">
        <title>Whole Genome Assembly and Annotation of Northern Wild Rice, Zizania palustris L., Supports a Whole Genome Duplication in the Zizania Genus.</title>
        <authorList>
            <person name="Haas M."/>
            <person name="Kono T."/>
            <person name="Macchietto M."/>
            <person name="Millas R."/>
            <person name="McGilp L."/>
            <person name="Shao M."/>
            <person name="Duquette J."/>
            <person name="Hirsch C.N."/>
            <person name="Kimball J."/>
        </authorList>
    </citation>
    <scope>NUCLEOTIDE SEQUENCE</scope>
    <source>
        <tissue evidence="3">Fresh leaf tissue</tissue>
    </source>
</reference>
<dbReference type="OrthoDB" id="693437at2759"/>
<comment type="caution">
    <text evidence="3">The sequence shown here is derived from an EMBL/GenBank/DDBJ whole genome shotgun (WGS) entry which is preliminary data.</text>
</comment>
<dbReference type="Pfam" id="PF05678">
    <property type="entry name" value="VQ"/>
    <property type="match status" value="1"/>
</dbReference>
<dbReference type="InterPro" id="IPR039607">
    <property type="entry name" value="VQ_8/17/18/20/21/25"/>
</dbReference>
<protein>
    <recommendedName>
        <fullName evidence="2">VQ domain-containing protein</fullName>
    </recommendedName>
</protein>
<evidence type="ECO:0000313" key="4">
    <source>
        <dbReference type="Proteomes" id="UP000729402"/>
    </source>
</evidence>
<dbReference type="EMBL" id="JAAALK010000283">
    <property type="protein sequence ID" value="KAG8075265.1"/>
    <property type="molecule type" value="Genomic_DNA"/>
</dbReference>
<organism evidence="3 4">
    <name type="scientific">Zizania palustris</name>
    <name type="common">Northern wild rice</name>
    <dbReference type="NCBI Taxonomy" id="103762"/>
    <lineage>
        <taxon>Eukaryota</taxon>
        <taxon>Viridiplantae</taxon>
        <taxon>Streptophyta</taxon>
        <taxon>Embryophyta</taxon>
        <taxon>Tracheophyta</taxon>
        <taxon>Spermatophyta</taxon>
        <taxon>Magnoliopsida</taxon>
        <taxon>Liliopsida</taxon>
        <taxon>Poales</taxon>
        <taxon>Poaceae</taxon>
        <taxon>BOP clade</taxon>
        <taxon>Oryzoideae</taxon>
        <taxon>Oryzeae</taxon>
        <taxon>Zizaniinae</taxon>
        <taxon>Zizania</taxon>
    </lineage>
</organism>
<gene>
    <name evidence="3" type="ORF">GUJ93_ZPchr0006g46076</name>
</gene>
<evidence type="ECO:0000256" key="1">
    <source>
        <dbReference type="SAM" id="MobiDB-lite"/>
    </source>
</evidence>
<dbReference type="InterPro" id="IPR008889">
    <property type="entry name" value="VQ"/>
</dbReference>
<feature type="domain" description="VQ" evidence="2">
    <location>
        <begin position="37"/>
        <end position="63"/>
    </location>
</feature>
<sequence length="190" mass="20898">MGECHSMSPSTALPVQKAGSSDEVPKGRPPKIKIIHIIAPEIIKTDVANFRELVQRLTGKSGAAAASSEDTPPPPPLLHAAEEEEEHKKETTTMMMKKQKKRTTAEAAVLLPEMSEFMVQENSKKKIKCEVKVEEGGFGCGLDRSELWSDLTAGEFLSFLEEDVFEDMAADFLLPLAPSRMDFVGEMYAT</sequence>
<feature type="region of interest" description="Disordered" evidence="1">
    <location>
        <begin position="1"/>
        <end position="28"/>
    </location>
</feature>